<evidence type="ECO:0000256" key="5">
    <source>
        <dbReference type="ARBA" id="ARBA00023295"/>
    </source>
</evidence>
<reference evidence="13" key="2">
    <citation type="submission" date="2015-01" db="EMBL/GenBank/DDBJ databases">
        <title>Evolutionary Origins and Diversification of the Mycorrhizal Mutualists.</title>
        <authorList>
            <consortium name="DOE Joint Genome Institute"/>
            <consortium name="Mycorrhizal Genomics Consortium"/>
            <person name="Kohler A."/>
            <person name="Kuo A."/>
            <person name="Nagy L.G."/>
            <person name="Floudas D."/>
            <person name="Copeland A."/>
            <person name="Barry K.W."/>
            <person name="Cichocki N."/>
            <person name="Veneault-Fourrey C."/>
            <person name="LaButti K."/>
            <person name="Lindquist E.A."/>
            <person name="Lipzen A."/>
            <person name="Lundell T."/>
            <person name="Morin E."/>
            <person name="Murat C."/>
            <person name="Riley R."/>
            <person name="Ohm R."/>
            <person name="Sun H."/>
            <person name="Tunlid A."/>
            <person name="Henrissat B."/>
            <person name="Grigoriev I.V."/>
            <person name="Hibbett D.S."/>
            <person name="Martin F."/>
        </authorList>
    </citation>
    <scope>NUCLEOTIDE SEQUENCE [LARGE SCALE GENOMIC DNA]</scope>
    <source>
        <strain evidence="13">LaAM-08-1</strain>
    </source>
</reference>
<keyword evidence="3" id="KW-0146">Chitin degradation</keyword>
<dbReference type="InterPro" id="IPR001579">
    <property type="entry name" value="Glyco_hydro_18_chit_AS"/>
</dbReference>
<dbReference type="Gene3D" id="3.20.20.80">
    <property type="entry name" value="Glycosidases"/>
    <property type="match status" value="1"/>
</dbReference>
<dbReference type="GO" id="GO:0006032">
    <property type="term" value="P:chitin catabolic process"/>
    <property type="evidence" value="ECO:0007669"/>
    <property type="project" value="UniProtKB-KW"/>
</dbReference>
<comment type="similarity">
    <text evidence="8">Belongs to the glycosyl hydrolase 18 family.</text>
</comment>
<sequence length="425" mass="45165">MKKILHLLLASVPFAFAHHTPLKARQISKALSSDDSEVVAAAWYPSWLGTTVPPESLSWDKYTSMTFAFALTTSDPGAVSMDADSTALLPKFVEQAKSHNVNAMITIGGWTGSQFFSTNVATAANRTIFVKTLTDLVTKYQLDGLDFDWEYPNQAGIGCNAMSPSDSANFLLFLQELKLDPVGSKLIISAAVSITPFTGSDGKPMSDVSAFADSLDWIALMVYDVWGSWSDFVGPNAPLADSCAAANLQQGSVESAVAAWTAAKFPINKIVLGVAAYGHSFNVPKDVAIVNSQLAPYPTFVKSPQPPGEGETANTKTTDSCGVTSGPTGVFSFSGLVTAGFLTSKGTPASNILYRFDNCSQTPYVYNPSTSVEISYDDATSFASKGSFIKEKALKGFAMWHAAGDYKDILLDSISAAIGIDDCST</sequence>
<evidence type="ECO:0000313" key="12">
    <source>
        <dbReference type="EMBL" id="KIJ93143.1"/>
    </source>
</evidence>
<name>A0A0C9WWF1_9AGAR</name>
<feature type="region of interest" description="Disordered" evidence="9">
    <location>
        <begin position="300"/>
        <end position="321"/>
    </location>
</feature>
<dbReference type="STRING" id="1095629.A0A0C9WWF1"/>
<dbReference type="GO" id="GO:0008061">
    <property type="term" value="F:chitin binding"/>
    <property type="evidence" value="ECO:0007669"/>
    <property type="project" value="InterPro"/>
</dbReference>
<dbReference type="HOGENOM" id="CLU_002833_6_1_1"/>
<dbReference type="InterPro" id="IPR029070">
    <property type="entry name" value="Chitinase_insertion_sf"/>
</dbReference>
<proteinExistence type="inferred from homology"/>
<evidence type="ECO:0000256" key="3">
    <source>
        <dbReference type="ARBA" id="ARBA00023024"/>
    </source>
</evidence>
<dbReference type="GO" id="GO:0008843">
    <property type="term" value="F:endochitinase activity"/>
    <property type="evidence" value="ECO:0007669"/>
    <property type="project" value="UniProtKB-EC"/>
</dbReference>
<dbReference type="SUPFAM" id="SSF51445">
    <property type="entry name" value="(Trans)glycosidases"/>
    <property type="match status" value="1"/>
</dbReference>
<dbReference type="SUPFAM" id="SSF54556">
    <property type="entry name" value="Chitinase insertion domain"/>
    <property type="match status" value="1"/>
</dbReference>
<accession>A0A0C9WWF1</accession>
<protein>
    <submittedName>
        <fullName evidence="12">Glycoside hydrolase family 18 protein</fullName>
    </submittedName>
</protein>
<evidence type="ECO:0000256" key="6">
    <source>
        <dbReference type="ARBA" id="ARBA00023326"/>
    </source>
</evidence>
<evidence type="ECO:0000256" key="7">
    <source>
        <dbReference type="RuleBase" id="RU000489"/>
    </source>
</evidence>
<dbReference type="InterPro" id="IPR017853">
    <property type="entry name" value="GH"/>
</dbReference>
<dbReference type="Pfam" id="PF00704">
    <property type="entry name" value="Glyco_hydro_18"/>
    <property type="match status" value="1"/>
</dbReference>
<dbReference type="GO" id="GO:0005576">
    <property type="term" value="C:extracellular region"/>
    <property type="evidence" value="ECO:0007669"/>
    <property type="project" value="TreeGrafter"/>
</dbReference>
<dbReference type="Gene3D" id="3.10.50.10">
    <property type="match status" value="1"/>
</dbReference>
<dbReference type="AlphaFoldDB" id="A0A0C9WWF1"/>
<comment type="catalytic activity">
    <reaction evidence="1">
        <text>Random endo-hydrolysis of N-acetyl-beta-D-glucosaminide (1-&gt;4)-beta-linkages in chitin and chitodextrins.</text>
        <dbReference type="EC" id="3.2.1.14"/>
    </reaction>
</comment>
<dbReference type="InterPro" id="IPR011583">
    <property type="entry name" value="Chitinase_II/V-like_cat"/>
</dbReference>
<feature type="signal peptide" evidence="10">
    <location>
        <begin position="1"/>
        <end position="17"/>
    </location>
</feature>
<evidence type="ECO:0000256" key="1">
    <source>
        <dbReference type="ARBA" id="ARBA00000822"/>
    </source>
</evidence>
<dbReference type="OrthoDB" id="73875at2759"/>
<keyword evidence="10" id="KW-0732">Signal</keyword>
<keyword evidence="13" id="KW-1185">Reference proteome</keyword>
<evidence type="ECO:0000256" key="8">
    <source>
        <dbReference type="RuleBase" id="RU004453"/>
    </source>
</evidence>
<dbReference type="PROSITE" id="PS51910">
    <property type="entry name" value="GH18_2"/>
    <property type="match status" value="1"/>
</dbReference>
<dbReference type="GO" id="GO:0000272">
    <property type="term" value="P:polysaccharide catabolic process"/>
    <property type="evidence" value="ECO:0007669"/>
    <property type="project" value="UniProtKB-KW"/>
</dbReference>
<keyword evidence="5 7" id="KW-0326">Glycosidase</keyword>
<dbReference type="InterPro" id="IPR001223">
    <property type="entry name" value="Glyco_hydro18_cat"/>
</dbReference>
<evidence type="ECO:0000256" key="4">
    <source>
        <dbReference type="ARBA" id="ARBA00023277"/>
    </source>
</evidence>
<evidence type="ECO:0000256" key="9">
    <source>
        <dbReference type="SAM" id="MobiDB-lite"/>
    </source>
</evidence>
<dbReference type="EMBL" id="KN838862">
    <property type="protein sequence ID" value="KIJ93143.1"/>
    <property type="molecule type" value="Genomic_DNA"/>
</dbReference>
<organism evidence="12 13">
    <name type="scientific">Laccaria amethystina LaAM-08-1</name>
    <dbReference type="NCBI Taxonomy" id="1095629"/>
    <lineage>
        <taxon>Eukaryota</taxon>
        <taxon>Fungi</taxon>
        <taxon>Dikarya</taxon>
        <taxon>Basidiomycota</taxon>
        <taxon>Agaricomycotina</taxon>
        <taxon>Agaricomycetes</taxon>
        <taxon>Agaricomycetidae</taxon>
        <taxon>Agaricales</taxon>
        <taxon>Agaricineae</taxon>
        <taxon>Hydnangiaceae</taxon>
        <taxon>Laccaria</taxon>
    </lineage>
</organism>
<feature type="compositionally biased region" description="Polar residues" evidence="9">
    <location>
        <begin position="312"/>
        <end position="321"/>
    </location>
</feature>
<evidence type="ECO:0000256" key="10">
    <source>
        <dbReference type="SAM" id="SignalP"/>
    </source>
</evidence>
<dbReference type="InterPro" id="IPR050314">
    <property type="entry name" value="Glycosyl_Hydrlase_18"/>
</dbReference>
<keyword evidence="6" id="KW-0624">Polysaccharide degradation</keyword>
<feature type="chain" id="PRO_5002205500" evidence="10">
    <location>
        <begin position="18"/>
        <end position="425"/>
    </location>
</feature>
<evidence type="ECO:0000313" key="13">
    <source>
        <dbReference type="Proteomes" id="UP000054477"/>
    </source>
</evidence>
<dbReference type="Proteomes" id="UP000054477">
    <property type="component" value="Unassembled WGS sequence"/>
</dbReference>
<dbReference type="SMART" id="SM00636">
    <property type="entry name" value="Glyco_18"/>
    <property type="match status" value="1"/>
</dbReference>
<evidence type="ECO:0000259" key="11">
    <source>
        <dbReference type="PROSITE" id="PS51910"/>
    </source>
</evidence>
<keyword evidence="4" id="KW-0119">Carbohydrate metabolism</keyword>
<gene>
    <name evidence="12" type="ORF">K443DRAFT_684761</name>
</gene>
<evidence type="ECO:0000256" key="2">
    <source>
        <dbReference type="ARBA" id="ARBA00022801"/>
    </source>
</evidence>
<keyword evidence="2 7" id="KW-0378">Hydrolase</keyword>
<dbReference type="PROSITE" id="PS01095">
    <property type="entry name" value="GH18_1"/>
    <property type="match status" value="1"/>
</dbReference>
<dbReference type="PANTHER" id="PTHR11177">
    <property type="entry name" value="CHITINASE"/>
    <property type="match status" value="1"/>
</dbReference>
<dbReference type="PANTHER" id="PTHR11177:SF317">
    <property type="entry name" value="CHITINASE 12-RELATED"/>
    <property type="match status" value="1"/>
</dbReference>
<feature type="domain" description="GH18" evidence="11">
    <location>
        <begin position="38"/>
        <end position="421"/>
    </location>
</feature>
<reference evidence="12 13" key="1">
    <citation type="submission" date="2014-04" db="EMBL/GenBank/DDBJ databases">
        <authorList>
            <consortium name="DOE Joint Genome Institute"/>
            <person name="Kuo A."/>
            <person name="Kohler A."/>
            <person name="Nagy L.G."/>
            <person name="Floudas D."/>
            <person name="Copeland A."/>
            <person name="Barry K.W."/>
            <person name="Cichocki N."/>
            <person name="Veneault-Fourrey C."/>
            <person name="LaButti K."/>
            <person name="Lindquist E.A."/>
            <person name="Lipzen A."/>
            <person name="Lundell T."/>
            <person name="Morin E."/>
            <person name="Murat C."/>
            <person name="Sun H."/>
            <person name="Tunlid A."/>
            <person name="Henrissat B."/>
            <person name="Grigoriev I.V."/>
            <person name="Hibbett D.S."/>
            <person name="Martin F."/>
            <person name="Nordberg H.P."/>
            <person name="Cantor M.N."/>
            <person name="Hua S.X."/>
        </authorList>
    </citation>
    <scope>NUCLEOTIDE SEQUENCE [LARGE SCALE GENOMIC DNA]</scope>
    <source>
        <strain evidence="12 13">LaAM-08-1</strain>
    </source>
</reference>